<comment type="caution">
    <text evidence="5">The sequence shown here is derived from an EMBL/GenBank/DDBJ whole genome shotgun (WGS) entry which is preliminary data.</text>
</comment>
<feature type="domain" description="GGDEF" evidence="4">
    <location>
        <begin position="336"/>
        <end position="469"/>
    </location>
</feature>
<dbReference type="NCBIfam" id="TIGR00254">
    <property type="entry name" value="GGDEF"/>
    <property type="match status" value="1"/>
</dbReference>
<keyword evidence="6" id="KW-1185">Reference proteome</keyword>
<dbReference type="GO" id="GO:0016020">
    <property type="term" value="C:membrane"/>
    <property type="evidence" value="ECO:0007669"/>
    <property type="project" value="InterPro"/>
</dbReference>
<feature type="compositionally biased region" description="Low complexity" evidence="1">
    <location>
        <begin position="1"/>
        <end position="18"/>
    </location>
</feature>
<accession>A0A2N8L1Q7</accession>
<feature type="region of interest" description="Disordered" evidence="1">
    <location>
        <begin position="1"/>
        <end position="41"/>
    </location>
</feature>
<keyword evidence="2" id="KW-0472">Membrane</keyword>
<name>A0A2N8L1Q7_9BURK</name>
<dbReference type="SMART" id="SM00304">
    <property type="entry name" value="HAMP"/>
    <property type="match status" value="1"/>
</dbReference>
<evidence type="ECO:0000313" key="6">
    <source>
        <dbReference type="Proteomes" id="UP000235916"/>
    </source>
</evidence>
<dbReference type="PANTHER" id="PTHR46663:SF2">
    <property type="entry name" value="GGDEF DOMAIN-CONTAINING PROTEIN"/>
    <property type="match status" value="1"/>
</dbReference>
<dbReference type="SUPFAM" id="SSF55073">
    <property type="entry name" value="Nucleotide cyclase"/>
    <property type="match status" value="1"/>
</dbReference>
<keyword evidence="2" id="KW-0812">Transmembrane</keyword>
<dbReference type="Gene3D" id="6.10.340.10">
    <property type="match status" value="1"/>
</dbReference>
<dbReference type="CDD" id="cd01949">
    <property type="entry name" value="GGDEF"/>
    <property type="match status" value="1"/>
</dbReference>
<dbReference type="GO" id="GO:0007165">
    <property type="term" value="P:signal transduction"/>
    <property type="evidence" value="ECO:0007669"/>
    <property type="project" value="InterPro"/>
</dbReference>
<gene>
    <name evidence="5" type="ORF">C1O66_07345</name>
</gene>
<dbReference type="AlphaFoldDB" id="A0A2N8L1Q7"/>
<dbReference type="InterPro" id="IPR029787">
    <property type="entry name" value="Nucleotide_cyclase"/>
</dbReference>
<protein>
    <submittedName>
        <fullName evidence="5">GGDEF domain-containing protein</fullName>
    </submittedName>
</protein>
<feature type="domain" description="HAMP" evidence="3">
    <location>
        <begin position="233"/>
        <end position="286"/>
    </location>
</feature>
<dbReference type="Pfam" id="PF17152">
    <property type="entry name" value="CHASE8"/>
    <property type="match status" value="1"/>
</dbReference>
<reference evidence="5 6" key="1">
    <citation type="submission" date="2018-01" db="EMBL/GenBank/DDBJ databases">
        <title>Draft genome sequence of Paucibacter aquatile CR182 isolated from freshwater of the Nakdong River.</title>
        <authorList>
            <person name="Choi A."/>
            <person name="Chung E.J."/>
        </authorList>
    </citation>
    <scope>NUCLEOTIDE SEQUENCE [LARGE SCALE GENOMIC DNA]</scope>
    <source>
        <strain evidence="5 6">CR182</strain>
    </source>
</reference>
<evidence type="ECO:0000256" key="2">
    <source>
        <dbReference type="SAM" id="Phobius"/>
    </source>
</evidence>
<dbReference type="Proteomes" id="UP000235916">
    <property type="component" value="Unassembled WGS sequence"/>
</dbReference>
<dbReference type="Gene3D" id="3.30.70.270">
    <property type="match status" value="1"/>
</dbReference>
<dbReference type="PROSITE" id="PS50887">
    <property type="entry name" value="GGDEF"/>
    <property type="match status" value="1"/>
</dbReference>
<dbReference type="RefSeq" id="WP_102769521.1">
    <property type="nucleotide sequence ID" value="NZ_POSP01000003.1"/>
</dbReference>
<dbReference type="PANTHER" id="PTHR46663">
    <property type="entry name" value="DIGUANYLATE CYCLASE DGCT-RELATED"/>
    <property type="match status" value="1"/>
</dbReference>
<feature type="transmembrane region" description="Helical" evidence="2">
    <location>
        <begin position="56"/>
        <end position="78"/>
    </location>
</feature>
<sequence>MSVAASSSSDQQSATAKAVEAEAPTGSSKPAPASPTEVRSGELQHSLVRRLTRLNLQVLSSAMVLSFGLIAAILWLGARERQAQAAELSAQLLANSLAPMLVFEDQAAASAELAAFVRRGEVLEVRAFNAALKVFVQWQAASSAPPVPGASMAAAAAALPAGMDHGQGLRFMRAAEVEVWVPIRLKGELVGSLVLRESLQNLQMLLLKLISAAALLIAVAIAIAWRVLRRVQQRALAPIVELSRLAEQVSVDQDFTRRATVHWPDEVGRLSERFNQMLQRVETTQAELNLRLRQEQEAGQQFEQLAHRDALTQLPNRLYFQSALERHMAASCQNVELMALMFIDLDNFKSVNDKHGHEAGDEVLREVARRMSRVLRGNDVLCRLGGDEFGLILPTLPNDTAAEQLAVRLIAAVREPLYVGEHLMPIGATVGLAFCPTDEVDAAHLLVAADVAMYAAKRAGKNTFRRASHAGS</sequence>
<dbReference type="InterPro" id="IPR000160">
    <property type="entry name" value="GGDEF_dom"/>
</dbReference>
<dbReference type="InterPro" id="IPR043128">
    <property type="entry name" value="Rev_trsase/Diguanyl_cyclase"/>
</dbReference>
<dbReference type="InterPro" id="IPR033417">
    <property type="entry name" value="CHASE8"/>
</dbReference>
<dbReference type="GO" id="GO:0003824">
    <property type="term" value="F:catalytic activity"/>
    <property type="evidence" value="ECO:0007669"/>
    <property type="project" value="UniProtKB-ARBA"/>
</dbReference>
<dbReference type="FunFam" id="3.30.70.270:FF:000001">
    <property type="entry name" value="Diguanylate cyclase domain protein"/>
    <property type="match status" value="1"/>
</dbReference>
<dbReference type="PROSITE" id="PS50885">
    <property type="entry name" value="HAMP"/>
    <property type="match status" value="1"/>
</dbReference>
<dbReference type="SUPFAM" id="SSF158472">
    <property type="entry name" value="HAMP domain-like"/>
    <property type="match status" value="1"/>
</dbReference>
<dbReference type="CDD" id="cd06225">
    <property type="entry name" value="HAMP"/>
    <property type="match status" value="1"/>
</dbReference>
<feature type="transmembrane region" description="Helical" evidence="2">
    <location>
        <begin position="205"/>
        <end position="228"/>
    </location>
</feature>
<dbReference type="OrthoDB" id="9812260at2"/>
<evidence type="ECO:0000259" key="4">
    <source>
        <dbReference type="PROSITE" id="PS50887"/>
    </source>
</evidence>
<dbReference type="Pfam" id="PF00990">
    <property type="entry name" value="GGDEF"/>
    <property type="match status" value="1"/>
</dbReference>
<dbReference type="SMART" id="SM00267">
    <property type="entry name" value="GGDEF"/>
    <property type="match status" value="1"/>
</dbReference>
<keyword evidence="2" id="KW-1133">Transmembrane helix</keyword>
<dbReference type="InterPro" id="IPR003660">
    <property type="entry name" value="HAMP_dom"/>
</dbReference>
<evidence type="ECO:0000256" key="1">
    <source>
        <dbReference type="SAM" id="MobiDB-lite"/>
    </source>
</evidence>
<evidence type="ECO:0000313" key="5">
    <source>
        <dbReference type="EMBL" id="PND39612.1"/>
    </source>
</evidence>
<evidence type="ECO:0000259" key="3">
    <source>
        <dbReference type="PROSITE" id="PS50885"/>
    </source>
</evidence>
<dbReference type="InterPro" id="IPR052163">
    <property type="entry name" value="DGC-Regulatory_Protein"/>
</dbReference>
<organism evidence="5 6">
    <name type="scientific">Kinneretia aquatilis</name>
    <dbReference type="NCBI Taxonomy" id="2070761"/>
    <lineage>
        <taxon>Bacteria</taxon>
        <taxon>Pseudomonadati</taxon>
        <taxon>Pseudomonadota</taxon>
        <taxon>Betaproteobacteria</taxon>
        <taxon>Burkholderiales</taxon>
        <taxon>Sphaerotilaceae</taxon>
        <taxon>Roseateles</taxon>
    </lineage>
</organism>
<dbReference type="Pfam" id="PF00672">
    <property type="entry name" value="HAMP"/>
    <property type="match status" value="1"/>
</dbReference>
<dbReference type="EMBL" id="POSP01000003">
    <property type="protein sequence ID" value="PND39612.1"/>
    <property type="molecule type" value="Genomic_DNA"/>
</dbReference>
<proteinExistence type="predicted"/>